<protein>
    <submittedName>
        <fullName evidence="1">Uncharacterized protein</fullName>
    </submittedName>
</protein>
<accession>A0ACC2ID85</accession>
<organism evidence="1 2">
    <name type="scientific">Nemania bipapillata</name>
    <dbReference type="NCBI Taxonomy" id="110536"/>
    <lineage>
        <taxon>Eukaryota</taxon>
        <taxon>Fungi</taxon>
        <taxon>Dikarya</taxon>
        <taxon>Ascomycota</taxon>
        <taxon>Pezizomycotina</taxon>
        <taxon>Sordariomycetes</taxon>
        <taxon>Xylariomycetidae</taxon>
        <taxon>Xylariales</taxon>
        <taxon>Xylariaceae</taxon>
        <taxon>Nemania</taxon>
    </lineage>
</organism>
<gene>
    <name evidence="1" type="ORF">ONZ43_g5214</name>
</gene>
<name>A0ACC2ID85_9PEZI</name>
<dbReference type="Proteomes" id="UP001153334">
    <property type="component" value="Unassembled WGS sequence"/>
</dbReference>
<comment type="caution">
    <text evidence="1">The sequence shown here is derived from an EMBL/GenBank/DDBJ whole genome shotgun (WGS) entry which is preliminary data.</text>
</comment>
<reference evidence="1" key="1">
    <citation type="submission" date="2022-11" db="EMBL/GenBank/DDBJ databases">
        <title>Genome Sequence of Nemania bipapillata.</title>
        <authorList>
            <person name="Buettner E."/>
        </authorList>
    </citation>
    <scope>NUCLEOTIDE SEQUENCE</scope>
    <source>
        <strain evidence="1">CP14</strain>
    </source>
</reference>
<evidence type="ECO:0000313" key="2">
    <source>
        <dbReference type="Proteomes" id="UP001153334"/>
    </source>
</evidence>
<proteinExistence type="predicted"/>
<evidence type="ECO:0000313" key="1">
    <source>
        <dbReference type="EMBL" id="KAJ8113164.1"/>
    </source>
</evidence>
<dbReference type="EMBL" id="JAPESX010001562">
    <property type="protein sequence ID" value="KAJ8113164.1"/>
    <property type="molecule type" value="Genomic_DNA"/>
</dbReference>
<keyword evidence="2" id="KW-1185">Reference proteome</keyword>
<sequence length="511" mass="58275">MFALQNQTKKPLARDIAALGDVELDRYLQEDCRDGDIIVVDVEDPENLPESLIQRLRDRTRDPAFTVRSRPVDLDQVTARLLELPADYNEKLRPYIHKPGYETASPTHPPTPTEVVERRAYAKLVADGGRPLFPIHRFDDVVRDPGAHQDMLRPWLDWPDAEDPRFDVYSGQWFSWDCFRKWQMYNRGCGTPLYIGKVEFDTFFNHFHRRSPTYTEAARKLLARYEFTRPVQFLDDPKQQDKLTTWIEYIAFACSLHYHEAGLAEHFRPKFDEAWKTLVGSGVLRPEETLEYICNPESAIARDAERVGLWAELTLAKEAVASAQKAISDRAQGSSCGAKVASTCARTAQSRLDEINQSLAIFQNRSDLFSAFHYAARPYNLAARDAEKRNTQLQWIFEQLPLVEAEMVVSGTAPNQIRGTKRGKNKEYADTAKRNIKKRKTNTLHTHSTNNNIPGHDDRNYDQKELARHGARNGQGSDNTKYAKDSDGTSNRGNYDSAPSKRSTFSASEAS</sequence>